<organism evidence="1 2">
    <name type="scientific">Amborella trichopoda</name>
    <dbReference type="NCBI Taxonomy" id="13333"/>
    <lineage>
        <taxon>Eukaryota</taxon>
        <taxon>Viridiplantae</taxon>
        <taxon>Streptophyta</taxon>
        <taxon>Embryophyta</taxon>
        <taxon>Tracheophyta</taxon>
        <taxon>Spermatophyta</taxon>
        <taxon>Magnoliopsida</taxon>
        <taxon>Amborellales</taxon>
        <taxon>Amborellaceae</taxon>
        <taxon>Amborella</taxon>
    </lineage>
</organism>
<dbReference type="AlphaFoldDB" id="W1PZK1"/>
<dbReference type="Proteomes" id="UP000017836">
    <property type="component" value="Unassembled WGS sequence"/>
</dbReference>
<accession>W1PZK1</accession>
<sequence>MHYGVSSEVANEKLPEIKLSMIEFTKEHANEIGEGLLVLPGVASLLQALSSKDNVLIGLVFVFLYDVGPRELGTYTSVIHLVGLRKKD</sequence>
<name>W1PZK1_AMBTC</name>
<dbReference type="EMBL" id="KI392567">
    <property type="protein sequence ID" value="ERN13599.1"/>
    <property type="molecule type" value="Genomic_DNA"/>
</dbReference>
<evidence type="ECO:0000313" key="2">
    <source>
        <dbReference type="Proteomes" id="UP000017836"/>
    </source>
</evidence>
<protein>
    <submittedName>
        <fullName evidence="1">Uncharacterized protein</fullName>
    </submittedName>
</protein>
<proteinExistence type="predicted"/>
<dbReference type="InterPro" id="IPR023214">
    <property type="entry name" value="HAD_sf"/>
</dbReference>
<dbReference type="Gene3D" id="1.10.150.240">
    <property type="entry name" value="Putative phosphatase, domain 2"/>
    <property type="match status" value="1"/>
</dbReference>
<evidence type="ECO:0000313" key="1">
    <source>
        <dbReference type="EMBL" id="ERN13599.1"/>
    </source>
</evidence>
<dbReference type="Gene3D" id="3.40.50.1000">
    <property type="entry name" value="HAD superfamily/HAD-like"/>
    <property type="match status" value="1"/>
</dbReference>
<dbReference type="Gramene" id="ERN13599">
    <property type="protein sequence ID" value="ERN13599"/>
    <property type="gene ID" value="AMTR_s00049p00054350"/>
</dbReference>
<dbReference type="STRING" id="13333.W1PZK1"/>
<keyword evidence="2" id="KW-1185">Reference proteome</keyword>
<reference evidence="2" key="1">
    <citation type="journal article" date="2013" name="Science">
        <title>The Amborella genome and the evolution of flowering plants.</title>
        <authorList>
            <consortium name="Amborella Genome Project"/>
        </authorList>
    </citation>
    <scope>NUCLEOTIDE SEQUENCE [LARGE SCALE GENOMIC DNA]</scope>
</reference>
<dbReference type="HOGENOM" id="CLU_2472086_0_0_1"/>
<dbReference type="InterPro" id="IPR023198">
    <property type="entry name" value="PGP-like_dom2"/>
</dbReference>
<gene>
    <name evidence="1" type="ORF">AMTR_s00049p00054350</name>
</gene>